<dbReference type="GO" id="GO:0008430">
    <property type="term" value="F:selenium binding"/>
    <property type="evidence" value="ECO:0007669"/>
    <property type="project" value="UniProtKB-UniRule"/>
</dbReference>
<comment type="similarity">
    <text evidence="7 38">Belongs to the TRAFAC class myosin-kinesin ATPase superfamily. Myosin family.</text>
</comment>
<keyword evidence="26" id="KW-0496">Mitochondrion</keyword>
<dbReference type="SMART" id="SM00674">
    <property type="entry name" value="CENPB"/>
    <property type="match status" value="1"/>
</dbReference>
<dbReference type="GO" id="GO:0030867">
    <property type="term" value="C:rough endoplasmic reticulum membrane"/>
    <property type="evidence" value="ECO:0007669"/>
    <property type="project" value="UniProtKB-SubCell"/>
</dbReference>
<evidence type="ECO:0000256" key="12">
    <source>
        <dbReference type="ARBA" id="ARBA00022737"/>
    </source>
</evidence>
<keyword evidence="19 38" id="KW-0067">ATP-binding</keyword>
<dbReference type="FunFam" id="2.30.30.40:FF:000072">
    <property type="entry name" value="Unconventional Myosin IB"/>
    <property type="match status" value="1"/>
</dbReference>
<keyword evidence="29 38" id="KW-0505">Motor protein</keyword>
<dbReference type="Pfam" id="PF00454">
    <property type="entry name" value="PI3_PI4_kinase"/>
    <property type="match status" value="1"/>
</dbReference>
<feature type="compositionally biased region" description="Acidic residues" evidence="40">
    <location>
        <begin position="1383"/>
        <end position="1401"/>
    </location>
</feature>
<name>A0A3N0XSR5_ANAGA</name>
<dbReference type="GO" id="GO:0007015">
    <property type="term" value="P:actin filament organization"/>
    <property type="evidence" value="ECO:0007669"/>
    <property type="project" value="TreeGrafter"/>
</dbReference>
<evidence type="ECO:0000256" key="36">
    <source>
        <dbReference type="PROSITE-ProRule" id="PRU00042"/>
    </source>
</evidence>
<feature type="region of interest" description="Actin-binding" evidence="38">
    <location>
        <begin position="3805"/>
        <end position="3827"/>
    </location>
</feature>
<dbReference type="GO" id="GO:0005829">
    <property type="term" value="C:cytosol"/>
    <property type="evidence" value="ECO:0007669"/>
    <property type="project" value="UniProtKB-SubCell"/>
</dbReference>
<dbReference type="Gene3D" id="3.40.850.10">
    <property type="entry name" value="Kinesin motor domain"/>
    <property type="match status" value="2"/>
</dbReference>
<keyword evidence="20" id="KW-0112">Calmodulin-binding</keyword>
<evidence type="ECO:0000256" key="4">
    <source>
        <dbReference type="ARBA" id="ARBA00004450"/>
    </source>
</evidence>
<evidence type="ECO:0000256" key="22">
    <source>
        <dbReference type="ARBA" id="ARBA00023043"/>
    </source>
</evidence>
<comment type="similarity">
    <text evidence="6">Belongs to the PI3/PI4-kinase family. Type III PI4K subfamily.</text>
</comment>
<dbReference type="Gene3D" id="3.30.1010.10">
    <property type="entry name" value="Phosphatidylinositol 3-kinase Catalytic Subunit, Chain A, domain 4"/>
    <property type="match status" value="1"/>
</dbReference>
<dbReference type="InterPro" id="IPR000403">
    <property type="entry name" value="PI3/4_kinase_cat_dom"/>
</dbReference>
<evidence type="ECO:0000256" key="15">
    <source>
        <dbReference type="ARBA" id="ARBA00022777"/>
    </source>
</evidence>
<dbReference type="FunFam" id="3.30.160.60:FF:000298">
    <property type="entry name" value="zinc finger protein 280D isoform X1"/>
    <property type="match status" value="1"/>
</dbReference>
<dbReference type="GO" id="GO:0016459">
    <property type="term" value="C:myosin complex"/>
    <property type="evidence" value="ECO:0007669"/>
    <property type="project" value="UniProtKB-KW"/>
</dbReference>
<feature type="region of interest" description="Disordered" evidence="40">
    <location>
        <begin position="2621"/>
        <end position="2707"/>
    </location>
</feature>
<comment type="pathway">
    <text evidence="39">Organosulfur degradation.</text>
</comment>
<dbReference type="InterPro" id="IPR001452">
    <property type="entry name" value="SH3_domain"/>
</dbReference>
<dbReference type="Pfam" id="PF00063">
    <property type="entry name" value="Myosin_head"/>
    <property type="match status" value="2"/>
</dbReference>
<accession>A0A3N0XSR5</accession>
<feature type="region of interest" description="Disordered" evidence="40">
    <location>
        <begin position="4152"/>
        <end position="4241"/>
    </location>
</feature>
<dbReference type="FunFam" id="3.40.850.10:FF:000101">
    <property type="entry name" value="Slow myosin heavy chain 2"/>
    <property type="match status" value="1"/>
</dbReference>
<dbReference type="SMART" id="SM00146">
    <property type="entry name" value="PI3Kc"/>
    <property type="match status" value="1"/>
</dbReference>
<dbReference type="GO" id="GO:0005516">
    <property type="term" value="F:calmodulin binding"/>
    <property type="evidence" value="ECO:0007669"/>
    <property type="project" value="UniProtKB-KW"/>
</dbReference>
<feature type="domain" description="PIK helical" evidence="46">
    <location>
        <begin position="2413"/>
        <end position="2616"/>
    </location>
</feature>
<dbReference type="PANTHER" id="PTHR13140:SF865">
    <property type="entry name" value="MYOSIN IEB"/>
    <property type="match status" value="1"/>
</dbReference>
<evidence type="ECO:0000256" key="7">
    <source>
        <dbReference type="ARBA" id="ARBA00008314"/>
    </source>
</evidence>
<feature type="domain" description="C2H2-type" evidence="42">
    <location>
        <begin position="430"/>
        <end position="457"/>
    </location>
</feature>
<keyword evidence="17" id="KW-0256">Endoplasmic reticulum</keyword>
<keyword evidence="18" id="KW-0862">Zinc</keyword>
<dbReference type="InterPro" id="IPR057754">
    <property type="entry name" value="PI4-kinase_beta/PIK1_cat"/>
</dbReference>
<evidence type="ECO:0000256" key="16">
    <source>
        <dbReference type="ARBA" id="ARBA00022787"/>
    </source>
</evidence>
<dbReference type="Pfam" id="PF25429">
    <property type="entry name" value="zf-POGZ"/>
    <property type="match status" value="1"/>
</dbReference>
<dbReference type="SUPFAM" id="SSF52540">
    <property type="entry name" value="P-loop containing nucleoside triphosphate hydrolases"/>
    <property type="match status" value="1"/>
</dbReference>
<dbReference type="CDD" id="cd01378">
    <property type="entry name" value="MYSc_Myo1"/>
    <property type="match status" value="1"/>
</dbReference>
<keyword evidence="12" id="KW-0677">Repeat</keyword>
<dbReference type="GO" id="GO:0000146">
    <property type="term" value="F:microfilament motor activity"/>
    <property type="evidence" value="ECO:0007669"/>
    <property type="project" value="TreeGrafter"/>
</dbReference>
<feature type="region of interest" description="Disordered" evidence="40">
    <location>
        <begin position="1"/>
        <end position="38"/>
    </location>
</feature>
<keyword evidence="23" id="KW-0443">Lipid metabolism</keyword>
<dbReference type="PRINTS" id="PR00193">
    <property type="entry name" value="MYOSINHEAVY"/>
</dbReference>
<sequence>MDADLFMECEEEELEPWQQQNSADDSVGNAERSTPTVCSTPSMAVDIPAKTVVIPNLPHIVNTANMVPLITNTLTQRMVPAAVPADIPKAVQGQQVFLASGGGGLGTVALSQVLLPGTSPIGNATNTQPIYFTTQGLPVHNIHPAQPGQSPMSLVLNVQQGQTVRPITLVQAPGTQIFKPAVGATQIITQPAQIRAGAPVANRAQTPSTFSTVQIPATLTIRTTTAVAPPAVNSLATMSSTTLTQPSAARTTTKIVTIKPGNGPLDMQNIMSLVKSVNLPGGAQAQTFVVMSNQKTNNGTVVSSAVPVMTQNVVQTIPVTHTTPSTISNSCPRCGAQFKMIEALRSHMCFCCPDLVQMADTSSTATAVNTPATPPKSVSVVPSIKVDSPATKAGDTHPRLVMLVDDFYYGTFEGNRVYVPMDNSKEPLSFKCLSCNKRLKNNVRLMNHMRYHVELEQQNGEMDTHTSCQHCFRRFPTPFRLQCHLESVHTAIESSTKCKICEWSFESEPVFLQHMKNTHKPGEMPYVCQVCEYRSSFYSDVFNHFRTWHEDTRHLLCQYCLKVFKHSTSYQQHYIRHQKSTVYHCNKCRLQFLFTKDKVEHKINHHRTFRKPRELEGLQPGTKVTIRAYVGTKKSPGQASSKASTNFQKNSVGSSQSSACSGDQQSQRHGPGRKQVSKTFDYLSKFQEQRALLGRHKCVECTFDIPDFANHYPTYVHCSLCFYSTCCSRAYANHMINGVKLNCAGCEYSTALGNLMAKHLIKFSNHSHCIFTRKECLETDIEFCQVEEEVEGPQGDEASDVGTQPDWLSMKEWSVPKEEGTVPEFMDSCGPQHIMARNNDVLDYFQLLFPDVLFEQIVFETNSYATYCCSLGQGDPSWHSVSIEEIKGFFGLSILMGLQGQVEPELYWSWDHHQGRHGSRTCELFYRTMSVKRFKQISTHIRMSSMLMENENQSADKLSFFQSMLGILQTSMQDAYRPNKCLTVDQAFLPSHDKGIAREKSRNSQPRIWLLCDSKSGYCHKLLVLTQQEKNKDLGKSVVPKLIEGLEGKHHHIFLSSSLASVPLMRELYDIGIYCSSSVLPQSPIFPKEFWDEPPLNNPGDFQQYEHAPLLATRWKDNKQLVCLSTNADAGHPDVVWRRSPTKIGELCTIERPQAFKLLQDNMRGVDICNQLLTCNQLGGLVLDTNWRRLFWFLVNLSIINSFIVLRETRKDNPPGWFQGGHFSQAIYRKRLGYQLAKCAERYARQNQVHDSMLEQQIVKKEKPEPQEGVRHRLAKITRRTRRCKVCNLKNERHESVYGCTACRVNLCKRSCCFWDFHGFSPNFQGNAKVGFIDSKRPWKVTHYFPSREGTEPGLKYRTEMLERDLQRSSVDVKTFPHSADASLDEDVDQEMAPLEDEDTDSVSGTTESDEDMPHQTVSGRKVEGTVTNTLSQPVKNREETLSIHQRRILLLALCSGIQKAAKEMETKPQLIKTWLQDKEDQLNECSSRSCGEAVDRLVEWVLTQREQQRPISEAKLFEKASELQSQTNESGSFRISYEWAVSFMMQHKLGLDTSFTVHRELPNAMEENCCHFTELVHSQIKTNNVPQCVIGAMDQLSVFVDFNMLNEKTRIRRETAFQFTGSGKPFVKIYLAMLANGTMLPAALFTSQAASMLSRSPPDSILLMAKEEGFSATEELEVWATKVWKQHLDLQNENEALLVMDSHHCQTSENIISTISSTKVFLATVPAGCTGRHQPLEMCVRPVLQRLLLARWAQQPSDGASGVKPEDLVQLLLSWLEEAMSCFSGKTEFIQHSFCLAHVLPDQEAHSNLPGNPLELFNVLSETTLGPEVVDLESEEEEPMDTHTVDKVSQVTEKIDLTLDQDDTENEVEQMKDKDVTAVEIKTEQQKEKNDECVEIATSTCSGCGPGYKTPLDAMKGPREEIVYLPCIYRNTDIQKPDYLATVDINPQSPNFCKVIHRLPMPNLKDELHHSGWNACSSCYDDPSKRRNRLILPSLISSRVYVVDVGTDPRAPRLHKIVEPTDLFWKCGLANPHTSHCLDSGQIMISAMGDPSGNGKGGFVLLDGETFEVIGNWERPGEAAPFGYDFWYQPRHNVMISTEWGAPKALGNGFNPADVKAGHYGQRLHVWDWTTHKRIQTLDLGEEGAIPLEIRFLHDPAAAEGFVGCALQSTVYRFDKTPARDWAAEKVIKVPSKKVEGWALPEMPGLITDILISLDDRFLYFSNWLHGDIRQYDVTDRRNPRMVGQVFLGGSILKDGAVKVLEDKELDSQPTPRIIKGKRVQGGPQMLQLSLDGKRLYVTTSLYSAWDKQFYPDLVKEGSVMMQIDVDTDKGGLKLNENFLVDFGAEPEVAMGDTELELSPARLEELQKSPSTSSTSTTSSLSLPSSPSSGPRPLTSSSPSTSEGLPTSSPTLDVISEGVGELSLVIDTEVAKKACQEVLQKVKFLKVDGDVSSATSEPVLVNGTAHPESTDGGKPPKITTEEAEPVKSVRRRQKNNSSKQSWLLRLFESKLFDISMAISYLYNSKEPGVQAYIGNRLFSFRNEEVDFYLPQLLNMYIHMDEDVGDAIKPYVVHRCRQSINFSLQCAWLLGAYSSDMHISTQRYSRGTKLRKLILSDELKPSSQRIRREVPQPPPSCPPPLHHGQGMSEHSLSPSKRTHQRSKSDATVSISLSSNLKRTASNPKVEASQDEDLSSSSDSLELEAGTPVRLTPQREFIKSLMGIGKRLATLPTKEQKTQRLISELSLLNHKLPARVWLPTAAFDHHVVRVPHTQAVVLNSKDKAPYLIYVEVLECENFETSSVPVRIPETRIRSTRSVENLPDCGITPDQRASSFSTVPNYDNDDEAWSVDDIGELQVELPEIHTNSCDNISQFSVDSITSQESKEPIFIAAGDIRRRLSEQLAHTPTTFKRDPEDPSAVALKEPWQEKVRRIREGSPYGHLPNWRLLSVIVKCGDDLRQELLAYQVLKQLQIIWEQERVPLWIKPYKILVISSDSGMIEPVVNAVSIHQVKKQSQLLLLDYFRQEHGNYTTEEFLTAQRNFVQSCAGYCLICYLLQVKDRHNGNILLDSEGHIIHIDFGFILSSSPRNLGFETSAFKLTSEFVDVMGGLDGDMFNYYKMLMLQGLIAARKHMEKVIQIVEIMQQGSQLPCFHGSSTIRNLKERFHMNLTEEQLQVLVEQMVDGSMRSITTKLYDGFQYLTNGIIHNFLSFVCQCKGNLDYCAVITCGAGKSVQYRGVAPLCASICDSFRNRKKEKLRYLPTLAAAWTTPGSKEKYHWQTQNVKVSGVDDMVLLSKISEEAITDNLKKRYMDDYIFTYIGPVLISVNPFKQLPYFTDREIELYQGAAQYENPPHIYALADNVYRNMMIDSENQCVIISGESGAGKTVAAKYIMSYISKVSGGGPKVQGKYFEIQFSRGGEPDGGKISNFLLEKSRVVSQNHGERNFHIYYQLLKGATKEQRENLGVTTPDYYFYLNQSSTYTVEDVNDKKEFEDTMAAMSVVGLSVDAQDTVLQIVAAILHLGNIAFREEGNYAVVESEDFLAFPSYLLGINQDGLKSKLTSRIMDSKWGGKTETISVTLNTEQASFTRDALSKALYSRLFDYLVDAINKAMQKDREDLNIGVLDIYGFEIFQKNGFEQFCINFVNEKLQQIFIELTLKAEQEEYVQEGIKWTAIEYFNNKVVCDLIESKVNPIGIMSILDDVCATMHAKGEGADQTLLQKLQSQIGTHEHFNSWNKGFIVHHYAGKVSYDVSGFCERNRDVLFSDIIELMQSSEFAFIKDLFPENLEAEKRGRPTTAGSKIKKQANNLVQTLMKCTPHYIRCIKPNETKKPRDWEESRVKHQVEYLGLRENIRVRRAGYAFRRVFKKFLQRYAILTKESWPQWRGDEKQGVLHLLKSVNMDSDQYQLGKTKIFIKAPESLFLLEEMRERKYNGYARVIQQAWRKHIAVRKYVRMREEASDLLLNKKERRKNSLNRNFMGDYIGTDNHPEIRQFVGRRERIDFADVVVKYDRRFKTVKRDLILTPKFLYLIGREKVKQGPEKGQIREVLKRKIEVEKIQSVSLSTLQDDLFILHEDQYDSVLQSVFKTEFLSLLYKRYEEKTRKKLPLKFNNLLEFKVKKGRWGPFASAGSRQIQFQMGQGDDAVLKQSSKGLTVSIGPGLPKNARPTRRDNRKSRYMGNQNRNVGQNSREAPKSKSDGGGRGTQGQPAVRNSLLRQQSSMDQPTLPRLQGSRRSQHESQIYSDMGFMKVPDQGVAGMHRRRSKEYKPLPGSGRPKPKPRTPQCRALYTYDAQDTDELGFQTDEIIDILSEGWWLGRLRGKEGVFPGNYVEKI</sequence>
<keyword evidence="27 39" id="KW-0472">Membrane</keyword>
<feature type="domain" description="HTH CENPB-type" evidence="44">
    <location>
        <begin position="1482"/>
        <end position="1554"/>
    </location>
</feature>
<evidence type="ECO:0000256" key="9">
    <source>
        <dbReference type="ARBA" id="ARBA00022553"/>
    </source>
</evidence>
<dbReference type="PROSITE" id="PS51757">
    <property type="entry name" value="TH1"/>
    <property type="match status" value="1"/>
</dbReference>
<dbReference type="GO" id="GO:0005741">
    <property type="term" value="C:mitochondrial outer membrane"/>
    <property type="evidence" value="ECO:0007669"/>
    <property type="project" value="UniProtKB-SubCell"/>
</dbReference>
<keyword evidence="30 38" id="KW-0009">Actin-binding</keyword>
<dbReference type="PROSITE" id="PS00028">
    <property type="entry name" value="ZINC_FINGER_C2H2_1"/>
    <property type="match status" value="5"/>
</dbReference>
<keyword evidence="15" id="KW-0418">Kinase</keyword>
<dbReference type="FunFam" id="3.30.1010.10:FF:000031">
    <property type="entry name" value="Phosphatidylinositol 4-kinase beta"/>
    <property type="match status" value="1"/>
</dbReference>
<dbReference type="InterPro" id="IPR036028">
    <property type="entry name" value="SH3-like_dom_sf"/>
</dbReference>
<keyword evidence="24 38" id="KW-0518">Myosin</keyword>
<evidence type="ECO:0000256" key="28">
    <source>
        <dbReference type="ARBA" id="ARBA00023163"/>
    </source>
</evidence>
<evidence type="ECO:0000256" key="18">
    <source>
        <dbReference type="ARBA" id="ARBA00022833"/>
    </source>
</evidence>
<dbReference type="FunFam" id="1.10.10.820:FF:000001">
    <property type="entry name" value="Myosin heavy chain"/>
    <property type="match status" value="1"/>
</dbReference>
<dbReference type="InterPro" id="IPR049160">
    <property type="entry name" value="PI4KB-PIK1_PIK"/>
</dbReference>
<evidence type="ECO:0000259" key="44">
    <source>
        <dbReference type="PROSITE" id="PS51253"/>
    </source>
</evidence>
<feature type="compositionally biased region" description="Polar residues" evidence="40">
    <location>
        <begin position="4177"/>
        <end position="4189"/>
    </location>
</feature>
<feature type="compositionally biased region" description="Low complexity" evidence="40">
    <location>
        <begin position="2694"/>
        <end position="2703"/>
    </location>
</feature>
<keyword evidence="39" id="KW-0007">Acetylation</keyword>
<dbReference type="Pfam" id="PF06017">
    <property type="entry name" value="Myosin_TH1"/>
    <property type="match status" value="1"/>
</dbReference>
<dbReference type="GO" id="GO:0005902">
    <property type="term" value="C:microvillus"/>
    <property type="evidence" value="ECO:0007669"/>
    <property type="project" value="TreeGrafter"/>
</dbReference>
<dbReference type="Gene3D" id="1.10.10.820">
    <property type="match status" value="1"/>
</dbReference>
<dbReference type="Pfam" id="PF03184">
    <property type="entry name" value="DDE_1"/>
    <property type="match status" value="1"/>
</dbReference>
<dbReference type="InterPro" id="IPR057618">
    <property type="entry name" value="Znf_POGZ/Z280C-D-like"/>
</dbReference>
<evidence type="ECO:0000256" key="24">
    <source>
        <dbReference type="ARBA" id="ARBA00023123"/>
    </source>
</evidence>
<dbReference type="EMBL" id="RJVU01062584">
    <property type="protein sequence ID" value="ROJ29327.1"/>
    <property type="molecule type" value="Genomic_DNA"/>
</dbReference>
<keyword evidence="28" id="KW-0804">Transcription</keyword>
<evidence type="ECO:0000256" key="14">
    <source>
        <dbReference type="ARBA" id="ARBA00022771"/>
    </source>
</evidence>
<keyword evidence="39" id="KW-0653">Protein transport</keyword>
<dbReference type="InterPro" id="IPR036072">
    <property type="entry name" value="MYSc_Myo1"/>
</dbReference>
<comment type="function">
    <text evidence="3">May function as a transcription factor.</text>
</comment>
<dbReference type="SMART" id="SM00326">
    <property type="entry name" value="SH3"/>
    <property type="match status" value="1"/>
</dbReference>
<gene>
    <name evidence="48" type="ORF">DPX16_13771</name>
</gene>
<keyword evidence="39" id="KW-0963">Cytoplasm</keyword>
<feature type="region of interest" description="Disordered" evidence="40">
    <location>
        <begin position="1375"/>
        <end position="1418"/>
    </location>
</feature>
<evidence type="ECO:0000313" key="48">
    <source>
        <dbReference type="EMBL" id="ROJ29327.1"/>
    </source>
</evidence>
<dbReference type="InterPro" id="IPR008826">
    <property type="entry name" value="Se-bd"/>
</dbReference>
<dbReference type="InterPro" id="IPR004875">
    <property type="entry name" value="DDE_SF_endonuclease_dom"/>
</dbReference>
<dbReference type="GO" id="GO:0004430">
    <property type="term" value="F:1-phosphatidylinositol 4-kinase activity"/>
    <property type="evidence" value="ECO:0007669"/>
    <property type="project" value="UniProtKB-EC"/>
</dbReference>
<dbReference type="GO" id="GO:0005524">
    <property type="term" value="F:ATP binding"/>
    <property type="evidence" value="ECO:0007669"/>
    <property type="project" value="UniProtKB-UniRule"/>
</dbReference>
<keyword evidence="8 37" id="KW-0728">SH3 domain</keyword>
<dbReference type="InterPro" id="IPR001609">
    <property type="entry name" value="Myosin_head_motor_dom-like"/>
</dbReference>
<dbReference type="GO" id="GO:0006897">
    <property type="term" value="P:endocytosis"/>
    <property type="evidence" value="ECO:0007669"/>
    <property type="project" value="TreeGrafter"/>
</dbReference>
<organism evidence="48 49">
    <name type="scientific">Anabarilius grahami</name>
    <name type="common">Kanglang fish</name>
    <name type="synonym">Barilius grahami</name>
    <dbReference type="NCBI Taxonomy" id="495550"/>
    <lineage>
        <taxon>Eukaryota</taxon>
        <taxon>Metazoa</taxon>
        <taxon>Chordata</taxon>
        <taxon>Craniata</taxon>
        <taxon>Vertebrata</taxon>
        <taxon>Euteleostomi</taxon>
        <taxon>Actinopterygii</taxon>
        <taxon>Neopterygii</taxon>
        <taxon>Teleostei</taxon>
        <taxon>Ostariophysi</taxon>
        <taxon>Cypriniformes</taxon>
        <taxon>Xenocyprididae</taxon>
        <taxon>Xenocypridinae</taxon>
        <taxon>Xenocypridinae incertae sedis</taxon>
        <taxon>Anabarilius</taxon>
    </lineage>
</organism>
<dbReference type="GO" id="GO:0003677">
    <property type="term" value="F:DNA binding"/>
    <property type="evidence" value="ECO:0007669"/>
    <property type="project" value="UniProtKB-KW"/>
</dbReference>
<dbReference type="Gene3D" id="2.30.30.40">
    <property type="entry name" value="SH3 Domains"/>
    <property type="match status" value="1"/>
</dbReference>
<dbReference type="PROSITE" id="PS50290">
    <property type="entry name" value="PI3_4_KINASE_3"/>
    <property type="match status" value="1"/>
</dbReference>
<feature type="compositionally biased region" description="Acidic residues" evidence="40">
    <location>
        <begin position="1"/>
        <end position="15"/>
    </location>
</feature>
<dbReference type="InterPro" id="IPR006600">
    <property type="entry name" value="HTH_CenpB_DNA-bd_dom"/>
</dbReference>
<evidence type="ECO:0000259" key="45">
    <source>
        <dbReference type="PROSITE" id="PS51456"/>
    </source>
</evidence>
<keyword evidence="22" id="KW-0040">ANK repeat</keyword>
<dbReference type="GO" id="GO:0005886">
    <property type="term" value="C:plasma membrane"/>
    <property type="evidence" value="ECO:0007669"/>
    <property type="project" value="TreeGrafter"/>
</dbReference>
<evidence type="ECO:0000256" key="40">
    <source>
        <dbReference type="SAM" id="MobiDB-lite"/>
    </source>
</evidence>
<feature type="region of interest" description="Disordered" evidence="40">
    <location>
        <begin position="2458"/>
        <end position="2495"/>
    </location>
</feature>
<keyword evidence="13 38" id="KW-0547">Nucleotide-binding</keyword>
<proteinExistence type="inferred from homology"/>
<comment type="cofactor">
    <cofactor evidence="2">
        <name>Mg(2+)</name>
        <dbReference type="ChEBI" id="CHEBI:18420"/>
    </cofactor>
</comment>
<feature type="compositionally biased region" description="Low complexity" evidence="40">
    <location>
        <begin position="2370"/>
        <end position="2413"/>
    </location>
</feature>
<dbReference type="PROSITE" id="PS51545">
    <property type="entry name" value="PIK_HELICAL"/>
    <property type="match status" value="1"/>
</dbReference>
<protein>
    <recommendedName>
        <fullName evidence="39">Methanethiol oxidase</fullName>
        <shortName evidence="39">MTO</shortName>
        <ecNumber evidence="39">1.8.3.4</ecNumber>
    </recommendedName>
    <alternativeName>
        <fullName evidence="39">Selenium-binding protein 1</fullName>
    </alternativeName>
</protein>
<dbReference type="Pfam" id="PF03221">
    <property type="entry name" value="HTH_Tnp_Tc5"/>
    <property type="match status" value="1"/>
</dbReference>
<dbReference type="GO" id="GO:0006629">
    <property type="term" value="P:lipid metabolic process"/>
    <property type="evidence" value="ECO:0007669"/>
    <property type="project" value="UniProtKB-KW"/>
</dbReference>
<dbReference type="GO" id="GO:0051015">
    <property type="term" value="F:actin filament binding"/>
    <property type="evidence" value="ECO:0007669"/>
    <property type="project" value="TreeGrafter"/>
</dbReference>
<evidence type="ECO:0000256" key="38">
    <source>
        <dbReference type="PROSITE-ProRule" id="PRU00782"/>
    </source>
</evidence>
<evidence type="ECO:0000256" key="2">
    <source>
        <dbReference type="ARBA" id="ARBA00001946"/>
    </source>
</evidence>
<feature type="region of interest" description="Disordered" evidence="40">
    <location>
        <begin position="4257"/>
        <end position="4281"/>
    </location>
</feature>
<evidence type="ECO:0000259" key="41">
    <source>
        <dbReference type="PROSITE" id="PS50002"/>
    </source>
</evidence>
<dbReference type="EC" id="1.8.3.4" evidence="39"/>
<dbReference type="FunFam" id="1.20.58.530:FF:000007">
    <property type="entry name" value="Myosin IE"/>
    <property type="match status" value="1"/>
</dbReference>
<dbReference type="SMART" id="SM00242">
    <property type="entry name" value="MYSc"/>
    <property type="match status" value="1"/>
</dbReference>
<feature type="domain" description="PI3K/PI4K catalytic" evidence="43">
    <location>
        <begin position="2923"/>
        <end position="3189"/>
    </location>
</feature>
<keyword evidence="11" id="KW-0479">Metal-binding</keyword>
<evidence type="ECO:0000256" key="6">
    <source>
        <dbReference type="ARBA" id="ARBA00006209"/>
    </source>
</evidence>
<evidence type="ECO:0000256" key="5">
    <source>
        <dbReference type="ARBA" id="ARBA00005606"/>
    </source>
</evidence>
<dbReference type="FunFam" id="1.20.5.4820:FF:000004">
    <property type="entry name" value="Myosin IE"/>
    <property type="match status" value="1"/>
</dbReference>
<feature type="compositionally biased region" description="Polar residues" evidence="40">
    <location>
        <begin position="4213"/>
        <end position="4222"/>
    </location>
</feature>
<reference evidence="48 49" key="1">
    <citation type="submission" date="2018-10" db="EMBL/GenBank/DDBJ databases">
        <title>Genome assembly for a Yunnan-Guizhou Plateau 3E fish, Anabarilius grahami (Regan), and its evolutionary and genetic applications.</title>
        <authorList>
            <person name="Jiang W."/>
        </authorList>
    </citation>
    <scope>NUCLEOTIDE SEQUENCE [LARGE SCALE GENOMIC DNA]</scope>
    <source>
        <strain evidence="48">AG-KIZ</strain>
        <tissue evidence="48">Muscle</tissue>
    </source>
</reference>
<evidence type="ECO:0000256" key="39">
    <source>
        <dbReference type="RuleBase" id="RU369071"/>
    </source>
</evidence>
<evidence type="ECO:0000256" key="17">
    <source>
        <dbReference type="ARBA" id="ARBA00022824"/>
    </source>
</evidence>
<evidence type="ECO:0000256" key="23">
    <source>
        <dbReference type="ARBA" id="ARBA00023098"/>
    </source>
</evidence>
<evidence type="ECO:0000256" key="25">
    <source>
        <dbReference type="ARBA" id="ARBA00023125"/>
    </source>
</evidence>
<dbReference type="PROSITE" id="PS50157">
    <property type="entry name" value="ZINC_FINGER_C2H2_2"/>
    <property type="match status" value="2"/>
</dbReference>
<dbReference type="GO" id="GO:0018549">
    <property type="term" value="F:methanethiol oxidase activity"/>
    <property type="evidence" value="ECO:0007669"/>
    <property type="project" value="UniProtKB-UniRule"/>
</dbReference>
<dbReference type="Pfam" id="PF07653">
    <property type="entry name" value="SH3_2"/>
    <property type="match status" value="1"/>
</dbReference>
<dbReference type="GO" id="GO:0005634">
    <property type="term" value="C:nucleus"/>
    <property type="evidence" value="ECO:0007669"/>
    <property type="project" value="UniProtKB-SubCell"/>
</dbReference>
<feature type="compositionally biased region" description="Basic and acidic residues" evidence="40">
    <location>
        <begin position="2621"/>
        <end position="2630"/>
    </location>
</feature>
<keyword evidence="25" id="KW-0238">DNA-binding</keyword>
<dbReference type="InterPro" id="IPR001263">
    <property type="entry name" value="PI3K_accessory_dom"/>
</dbReference>
<dbReference type="InterPro" id="IPR010926">
    <property type="entry name" value="Myosin_TH1"/>
</dbReference>
<dbReference type="InterPro" id="IPR027417">
    <property type="entry name" value="P-loop_NTPase"/>
</dbReference>
<feature type="compositionally biased region" description="Polar residues" evidence="40">
    <location>
        <begin position="2665"/>
        <end position="2682"/>
    </location>
</feature>
<feature type="domain" description="Myosin motor" evidence="45">
    <location>
        <begin position="3285"/>
        <end position="3928"/>
    </location>
</feature>
<dbReference type="Proteomes" id="UP000281406">
    <property type="component" value="Unassembled WGS sequence"/>
</dbReference>
<dbReference type="OrthoDB" id="6108017at2759"/>
<keyword evidence="14 36" id="KW-0863">Zinc-finger</keyword>
<comment type="subcellular location">
    <subcellularLocation>
        <location evidence="4">Mitochondrion outer membrane</location>
        <topology evidence="4">Peripheral membrane protein</topology>
    </subcellularLocation>
    <subcellularLocation>
        <location evidence="39">Nucleus</location>
    </subcellularLocation>
    <subcellularLocation>
        <location evidence="39">Cytoplasm</location>
        <location evidence="39">Cytosol</location>
    </subcellularLocation>
    <subcellularLocation>
        <location evidence="39">Membrane</location>
        <topology evidence="39">Peripheral membrane protein</topology>
    </subcellularLocation>
    <subcellularLocation>
        <location evidence="35">Rough endoplasmic reticulum membrane</location>
        <topology evidence="35">Peripheral membrane protein</topology>
    </subcellularLocation>
    <text evidence="39">May associate with Golgi membrane. May associate with the membrane of autophagosomes.</text>
</comment>
<dbReference type="PROSITE" id="PS00916">
    <property type="entry name" value="PI3_4_KINASE_2"/>
    <property type="match status" value="1"/>
</dbReference>
<feature type="domain" description="SH3" evidence="41">
    <location>
        <begin position="4278"/>
        <end position="4332"/>
    </location>
</feature>
<keyword evidence="10" id="KW-0808">Transferase</keyword>
<comment type="catalytic activity">
    <reaction evidence="39">
        <text>methanethiol + O2 + H2O = hydrogen sulfide + formaldehyde + H2O2 + H(+)</text>
        <dbReference type="Rhea" id="RHEA:11812"/>
        <dbReference type="ChEBI" id="CHEBI:15377"/>
        <dbReference type="ChEBI" id="CHEBI:15378"/>
        <dbReference type="ChEBI" id="CHEBI:15379"/>
        <dbReference type="ChEBI" id="CHEBI:16007"/>
        <dbReference type="ChEBI" id="CHEBI:16240"/>
        <dbReference type="ChEBI" id="CHEBI:16842"/>
        <dbReference type="ChEBI" id="CHEBI:29919"/>
        <dbReference type="EC" id="1.8.3.4"/>
    </reaction>
</comment>
<dbReference type="Gene3D" id="1.20.5.4820">
    <property type="match status" value="1"/>
</dbReference>
<feature type="compositionally biased region" description="Low complexity" evidence="40">
    <location>
        <begin position="651"/>
        <end position="667"/>
    </location>
</feature>
<evidence type="ECO:0000256" key="3">
    <source>
        <dbReference type="ARBA" id="ARBA00003729"/>
    </source>
</evidence>
<dbReference type="InterPro" id="IPR036961">
    <property type="entry name" value="Kinesin_motor_dom_sf"/>
</dbReference>
<dbReference type="PROSITE" id="PS50002">
    <property type="entry name" value="SH3"/>
    <property type="match status" value="1"/>
</dbReference>
<evidence type="ECO:0000256" key="10">
    <source>
        <dbReference type="ARBA" id="ARBA00022679"/>
    </source>
</evidence>
<dbReference type="InterPro" id="IPR029526">
    <property type="entry name" value="PGBD"/>
</dbReference>
<keyword evidence="39" id="KW-0813">Transport</keyword>
<evidence type="ECO:0000259" key="46">
    <source>
        <dbReference type="PROSITE" id="PS51545"/>
    </source>
</evidence>
<feature type="compositionally biased region" description="Polar residues" evidence="40">
    <location>
        <begin position="635"/>
        <end position="650"/>
    </location>
</feature>
<evidence type="ECO:0000256" key="35">
    <source>
        <dbReference type="ARBA" id="ARBA00037860"/>
    </source>
</evidence>
<feature type="domain" description="C2H2-type" evidence="42">
    <location>
        <begin position="466"/>
        <end position="494"/>
    </location>
</feature>
<evidence type="ECO:0000256" key="34">
    <source>
        <dbReference type="ARBA" id="ARBA00037432"/>
    </source>
</evidence>
<feature type="domain" description="TH1" evidence="47">
    <location>
        <begin position="3966"/>
        <end position="4159"/>
    </location>
</feature>
<evidence type="ECO:0000313" key="49">
    <source>
        <dbReference type="Proteomes" id="UP000281406"/>
    </source>
</evidence>
<feature type="binding site" evidence="38">
    <location>
        <begin position="3378"/>
        <end position="3385"/>
    </location>
    <ligand>
        <name>ATP</name>
        <dbReference type="ChEBI" id="CHEBI:30616"/>
    </ligand>
</feature>
<evidence type="ECO:0000256" key="33">
    <source>
        <dbReference type="ARBA" id="ARBA00036767"/>
    </source>
</evidence>
<evidence type="ECO:0000256" key="11">
    <source>
        <dbReference type="ARBA" id="ARBA00022723"/>
    </source>
</evidence>
<evidence type="ECO:0000256" key="1">
    <source>
        <dbReference type="ARBA" id="ARBA00001936"/>
    </source>
</evidence>
<dbReference type="PROSITE" id="PS00915">
    <property type="entry name" value="PI3_4_KINASE_1"/>
    <property type="match status" value="1"/>
</dbReference>
<evidence type="ECO:0000256" key="26">
    <source>
        <dbReference type="ARBA" id="ARBA00023128"/>
    </source>
</evidence>
<dbReference type="FunFam" id="1.20.120.720:FF:000010">
    <property type="entry name" value="Unconventional myosin-Ie"/>
    <property type="match status" value="1"/>
</dbReference>
<dbReference type="InterPro" id="IPR018936">
    <property type="entry name" value="PI3/4_kinase_CS"/>
</dbReference>
<dbReference type="Pfam" id="PF21245">
    <property type="entry name" value="PI4KB-PIK1_PIK"/>
    <property type="match status" value="1"/>
</dbReference>
<evidence type="ECO:0000259" key="43">
    <source>
        <dbReference type="PROSITE" id="PS50290"/>
    </source>
</evidence>
<evidence type="ECO:0000259" key="42">
    <source>
        <dbReference type="PROSITE" id="PS50157"/>
    </source>
</evidence>
<evidence type="ECO:0000256" key="32">
    <source>
        <dbReference type="ARBA" id="ARBA00023266"/>
    </source>
</evidence>
<keyword evidence="31 39" id="KW-0539">Nucleus</keyword>
<comment type="catalytic activity">
    <reaction evidence="33">
        <text>a 1,2-diacyl-sn-glycero-3-phospho-(1D-myo-inositol) + ATP = a 1,2-diacyl-sn-glycero-3-phospho-(1D-myo-inositol 4-phosphate) + ADP + H(+)</text>
        <dbReference type="Rhea" id="RHEA:19877"/>
        <dbReference type="ChEBI" id="CHEBI:15378"/>
        <dbReference type="ChEBI" id="CHEBI:30616"/>
        <dbReference type="ChEBI" id="CHEBI:57880"/>
        <dbReference type="ChEBI" id="CHEBI:58178"/>
        <dbReference type="ChEBI" id="CHEBI:456216"/>
        <dbReference type="EC" id="2.7.1.67"/>
    </reaction>
    <physiologicalReaction direction="left-to-right" evidence="33">
        <dbReference type="Rhea" id="RHEA:19878"/>
    </physiologicalReaction>
</comment>
<evidence type="ECO:0000256" key="29">
    <source>
        <dbReference type="ARBA" id="ARBA00023175"/>
    </source>
</evidence>
<keyword evidence="32 39" id="KW-0711">Selenium</keyword>
<dbReference type="GO" id="GO:0008270">
    <property type="term" value="F:zinc ion binding"/>
    <property type="evidence" value="ECO:0007669"/>
    <property type="project" value="UniProtKB-KW"/>
</dbReference>
<dbReference type="FunFam" id="1.10.1070.11:FF:000004">
    <property type="entry name" value="Phosphatidylinositol 4-kinase, catalytic, beta"/>
    <property type="match status" value="1"/>
</dbReference>
<dbReference type="PROSITE" id="PS51456">
    <property type="entry name" value="MYOSIN_MOTOR"/>
    <property type="match status" value="1"/>
</dbReference>
<dbReference type="SUPFAM" id="SSF50044">
    <property type="entry name" value="SH3-domain"/>
    <property type="match status" value="1"/>
</dbReference>
<keyword evidence="39" id="KW-0560">Oxidoreductase</keyword>
<comment type="function">
    <text evidence="39">Catalyzes the oxidation of methanethiol, an organosulfur compound known to be produced in substantial amounts by gut bacteria. Selenium-binding protein which may be involved in the sensing of reactive xenobiotics in the cytoplasm. May be involved in intra-Golgi protein transport.</text>
</comment>
<evidence type="ECO:0000256" key="30">
    <source>
        <dbReference type="ARBA" id="ARBA00023203"/>
    </source>
</evidence>
<evidence type="ECO:0000256" key="31">
    <source>
        <dbReference type="ARBA" id="ARBA00023242"/>
    </source>
</evidence>
<evidence type="ECO:0000259" key="47">
    <source>
        <dbReference type="PROSITE" id="PS51757"/>
    </source>
</evidence>
<evidence type="ECO:0000256" key="13">
    <source>
        <dbReference type="ARBA" id="ARBA00022741"/>
    </source>
</evidence>
<comment type="cofactor">
    <cofactor evidence="1">
        <name>Mn(2+)</name>
        <dbReference type="ChEBI" id="CHEBI:29035"/>
    </cofactor>
</comment>
<comment type="caution">
    <text evidence="48">The sequence shown here is derived from an EMBL/GenBank/DDBJ whole genome shotgun (WGS) entry which is preliminary data.</text>
</comment>
<evidence type="ECO:0000256" key="20">
    <source>
        <dbReference type="ARBA" id="ARBA00022860"/>
    </source>
</evidence>
<dbReference type="GO" id="GO:0048731">
    <property type="term" value="P:system development"/>
    <property type="evidence" value="ECO:0007669"/>
    <property type="project" value="UniProtKB-ARBA"/>
</dbReference>
<dbReference type="PANTHER" id="PTHR13140">
    <property type="entry name" value="MYOSIN"/>
    <property type="match status" value="1"/>
</dbReference>
<dbReference type="InterPro" id="IPR011009">
    <property type="entry name" value="Kinase-like_dom_sf"/>
</dbReference>
<evidence type="ECO:0000256" key="27">
    <source>
        <dbReference type="ARBA" id="ARBA00023136"/>
    </source>
</evidence>
<comment type="function">
    <text evidence="34">Induces bone resorption, acting probably through a signaling cascade which results in the secretion of factor(s) enhancing osteoclast formation and activity.</text>
</comment>
<dbReference type="PROSITE" id="PS51253">
    <property type="entry name" value="HTH_CENPB"/>
    <property type="match status" value="1"/>
</dbReference>
<dbReference type="GO" id="GO:0015031">
    <property type="term" value="P:protein transport"/>
    <property type="evidence" value="ECO:0007669"/>
    <property type="project" value="UniProtKB-UniRule"/>
</dbReference>
<evidence type="ECO:0000256" key="8">
    <source>
        <dbReference type="ARBA" id="ARBA00022443"/>
    </source>
</evidence>
<dbReference type="CDD" id="cd05168">
    <property type="entry name" value="PI4Kc_III_beta"/>
    <property type="match status" value="1"/>
</dbReference>
<feature type="region of interest" description="Disordered" evidence="40">
    <location>
        <begin position="633"/>
        <end position="675"/>
    </location>
</feature>
<feature type="region of interest" description="Disordered" evidence="40">
    <location>
        <begin position="2366"/>
        <end position="2414"/>
    </location>
</feature>
<dbReference type="SUPFAM" id="SSF56112">
    <property type="entry name" value="Protein kinase-like (PK-like)"/>
    <property type="match status" value="1"/>
</dbReference>
<dbReference type="Pfam" id="PF05694">
    <property type="entry name" value="SBP56"/>
    <property type="match status" value="1"/>
</dbReference>
<evidence type="ECO:0000256" key="21">
    <source>
        <dbReference type="ARBA" id="ARBA00023015"/>
    </source>
</evidence>
<dbReference type="InterPro" id="IPR036940">
    <property type="entry name" value="PI3/4_kinase_cat_sf"/>
</dbReference>
<dbReference type="Gene3D" id="3.30.160.60">
    <property type="entry name" value="Classic Zinc Finger"/>
    <property type="match status" value="1"/>
</dbReference>
<dbReference type="Gene3D" id="1.20.120.720">
    <property type="entry name" value="Myosin VI head, motor domain, U50 subdomain"/>
    <property type="match status" value="1"/>
</dbReference>
<keyword evidence="16" id="KW-1000">Mitochondrion outer membrane</keyword>
<dbReference type="Gene3D" id="1.10.1070.11">
    <property type="entry name" value="Phosphatidylinositol 3-/4-kinase, catalytic domain"/>
    <property type="match status" value="1"/>
</dbReference>
<keyword evidence="49" id="KW-1185">Reference proteome</keyword>
<feature type="compositionally biased region" description="Pro residues" evidence="40">
    <location>
        <begin position="2631"/>
        <end position="2641"/>
    </location>
</feature>
<dbReference type="Gene3D" id="1.20.58.530">
    <property type="match status" value="1"/>
</dbReference>
<evidence type="ECO:0000256" key="19">
    <source>
        <dbReference type="ARBA" id="ARBA00022840"/>
    </source>
</evidence>
<dbReference type="Pfam" id="PF13843">
    <property type="entry name" value="DDE_Tnp_1_7"/>
    <property type="match status" value="1"/>
</dbReference>
<keyword evidence="9" id="KW-0597">Phosphoprotein</keyword>
<dbReference type="SMART" id="SM00355">
    <property type="entry name" value="ZnF_C2H2"/>
    <property type="match status" value="8"/>
</dbReference>
<evidence type="ECO:0000256" key="37">
    <source>
        <dbReference type="PROSITE-ProRule" id="PRU00192"/>
    </source>
</evidence>
<dbReference type="SUPFAM" id="SSF75011">
    <property type="entry name" value="3-carboxy-cis,cis-mucoante lactonizing enzyme"/>
    <property type="match status" value="1"/>
</dbReference>
<keyword evidence="21" id="KW-0805">Transcription regulation</keyword>
<dbReference type="InterPro" id="IPR013087">
    <property type="entry name" value="Znf_C2H2_type"/>
</dbReference>
<comment type="similarity">
    <text evidence="5 39">Belongs to the selenium-binding protein family.</text>
</comment>